<evidence type="ECO:0000313" key="5">
    <source>
        <dbReference type="EMBL" id="KAK0158237.1"/>
    </source>
</evidence>
<gene>
    <name evidence="5" type="ORF">PV328_009268</name>
</gene>
<evidence type="ECO:0000256" key="3">
    <source>
        <dbReference type="SAM" id="Phobius"/>
    </source>
</evidence>
<keyword evidence="3" id="KW-0812">Transmembrane</keyword>
<keyword evidence="6" id="KW-1185">Reference proteome</keyword>
<evidence type="ECO:0000256" key="4">
    <source>
        <dbReference type="SAM" id="SignalP"/>
    </source>
</evidence>
<sequence length="350" mass="39410">MIINSMWGFILLGITLVVALPQSSILYGSNAFLLSERGPTPRRCVYSKIYNMLQARCADLNLSEIPPNLQKDIQILDISINRLRELTDETLAPFTSLSYLYIMDNFILKIGDGAFSQLKNLQVLDMTKNGFSDFPKNILALSQLKKLYLGNNNLGDVALNFTEFAAESNVEFLDLSFNHMTKLPKLGYLSQLKHLNVSGNKIGIITAKEIAMFCSLEVLDLSANPLVENCNCHEINAWIESRHIKMNPAKLKCNYCSPTLGNNSITNETLKTFEACQNVVKMREETIKARTTWIVVASSVGVFLICLFISLYCVHKRNRIRKMRSGNNKELALNNGDDELLNGKHIPEHI</sequence>
<evidence type="ECO:0000256" key="1">
    <source>
        <dbReference type="ARBA" id="ARBA00022614"/>
    </source>
</evidence>
<dbReference type="PANTHER" id="PTHR45712">
    <property type="entry name" value="AGAP008170-PA"/>
    <property type="match status" value="1"/>
</dbReference>
<protein>
    <submittedName>
        <fullName evidence="5">Uncharacterized protein</fullName>
    </submittedName>
</protein>
<dbReference type="PANTHER" id="PTHR45712:SF22">
    <property type="entry name" value="INSULIN-LIKE GROWTH FACTOR-BINDING PROTEIN COMPLEX ACID LABILE SUBUNIT"/>
    <property type="match status" value="1"/>
</dbReference>
<reference evidence="5" key="2">
    <citation type="submission" date="2023-03" db="EMBL/GenBank/DDBJ databases">
        <authorList>
            <person name="Inwood S.N."/>
            <person name="Skelly J.G."/>
            <person name="Guhlin J."/>
            <person name="Harrop T.W.R."/>
            <person name="Goldson S.G."/>
            <person name="Dearden P.K."/>
        </authorList>
    </citation>
    <scope>NUCLEOTIDE SEQUENCE</scope>
    <source>
        <strain evidence="5">Irish</strain>
        <tissue evidence="5">Whole body</tissue>
    </source>
</reference>
<feature type="chain" id="PRO_5041203014" evidence="4">
    <location>
        <begin position="20"/>
        <end position="350"/>
    </location>
</feature>
<dbReference type="Gene3D" id="3.80.10.10">
    <property type="entry name" value="Ribonuclease Inhibitor"/>
    <property type="match status" value="1"/>
</dbReference>
<dbReference type="AlphaFoldDB" id="A0AA39EVB4"/>
<dbReference type="Pfam" id="PF12799">
    <property type="entry name" value="LRR_4"/>
    <property type="match status" value="1"/>
</dbReference>
<name>A0AA39EVB4_9HYME</name>
<organism evidence="5 6">
    <name type="scientific">Microctonus aethiopoides</name>
    <dbReference type="NCBI Taxonomy" id="144406"/>
    <lineage>
        <taxon>Eukaryota</taxon>
        <taxon>Metazoa</taxon>
        <taxon>Ecdysozoa</taxon>
        <taxon>Arthropoda</taxon>
        <taxon>Hexapoda</taxon>
        <taxon>Insecta</taxon>
        <taxon>Pterygota</taxon>
        <taxon>Neoptera</taxon>
        <taxon>Endopterygota</taxon>
        <taxon>Hymenoptera</taxon>
        <taxon>Apocrita</taxon>
        <taxon>Ichneumonoidea</taxon>
        <taxon>Braconidae</taxon>
        <taxon>Euphorinae</taxon>
        <taxon>Microctonus</taxon>
    </lineage>
</organism>
<dbReference type="InterPro" id="IPR025875">
    <property type="entry name" value="Leu-rich_rpt_4"/>
</dbReference>
<dbReference type="InterPro" id="IPR050333">
    <property type="entry name" value="SLRP"/>
</dbReference>
<dbReference type="InterPro" id="IPR032675">
    <property type="entry name" value="LRR_dom_sf"/>
</dbReference>
<accession>A0AA39EVB4</accession>
<dbReference type="InterPro" id="IPR001611">
    <property type="entry name" value="Leu-rich_rpt"/>
</dbReference>
<keyword evidence="4" id="KW-0732">Signal</keyword>
<feature type="signal peptide" evidence="4">
    <location>
        <begin position="1"/>
        <end position="19"/>
    </location>
</feature>
<keyword evidence="1" id="KW-0433">Leucine-rich repeat</keyword>
<reference evidence="5" key="1">
    <citation type="journal article" date="2023" name="bioRxiv">
        <title>Scaffold-level genome assemblies of two parasitoid biocontrol wasps reveal the parthenogenesis mechanism and an associated novel virus.</title>
        <authorList>
            <person name="Inwood S."/>
            <person name="Skelly J."/>
            <person name="Guhlin J."/>
            <person name="Harrop T."/>
            <person name="Goldson S."/>
            <person name="Dearden P."/>
        </authorList>
    </citation>
    <scope>NUCLEOTIDE SEQUENCE</scope>
    <source>
        <strain evidence="5">Irish</strain>
        <tissue evidence="5">Whole body</tissue>
    </source>
</reference>
<dbReference type="EMBL" id="JAQQBS010001424">
    <property type="protein sequence ID" value="KAK0158237.1"/>
    <property type="molecule type" value="Genomic_DNA"/>
</dbReference>
<dbReference type="PROSITE" id="PS51450">
    <property type="entry name" value="LRR"/>
    <property type="match status" value="1"/>
</dbReference>
<feature type="transmembrane region" description="Helical" evidence="3">
    <location>
        <begin position="293"/>
        <end position="314"/>
    </location>
</feature>
<evidence type="ECO:0000313" key="6">
    <source>
        <dbReference type="Proteomes" id="UP001168990"/>
    </source>
</evidence>
<dbReference type="Proteomes" id="UP001168990">
    <property type="component" value="Unassembled WGS sequence"/>
</dbReference>
<dbReference type="GO" id="GO:0005615">
    <property type="term" value="C:extracellular space"/>
    <property type="evidence" value="ECO:0007669"/>
    <property type="project" value="TreeGrafter"/>
</dbReference>
<dbReference type="Pfam" id="PF13855">
    <property type="entry name" value="LRR_8"/>
    <property type="match status" value="1"/>
</dbReference>
<keyword evidence="3" id="KW-1133">Transmembrane helix</keyword>
<comment type="caution">
    <text evidence="5">The sequence shown here is derived from an EMBL/GenBank/DDBJ whole genome shotgun (WGS) entry which is preliminary data.</text>
</comment>
<proteinExistence type="predicted"/>
<dbReference type="SUPFAM" id="SSF52058">
    <property type="entry name" value="L domain-like"/>
    <property type="match status" value="1"/>
</dbReference>
<evidence type="ECO:0000256" key="2">
    <source>
        <dbReference type="ARBA" id="ARBA00022737"/>
    </source>
</evidence>
<keyword evidence="3" id="KW-0472">Membrane</keyword>
<keyword evidence="2" id="KW-0677">Repeat</keyword>